<evidence type="ECO:0000313" key="2">
    <source>
        <dbReference type="Proteomes" id="UP000256779"/>
    </source>
</evidence>
<accession>A0A3D9KXU7</accession>
<dbReference type="AlphaFoldDB" id="A0A3D9KXU7"/>
<dbReference type="OrthoDB" id="1032384at2"/>
<gene>
    <name evidence="1" type="ORF">C7460_12871</name>
</gene>
<reference evidence="1 2" key="1">
    <citation type="submission" date="2018-07" db="EMBL/GenBank/DDBJ databases">
        <title>Genomic Encyclopedia of Type Strains, Phase IV (KMG-IV): sequencing the most valuable type-strain genomes for metagenomic binning, comparative biology and taxonomic classification.</title>
        <authorList>
            <person name="Goeker M."/>
        </authorList>
    </citation>
    <scope>NUCLEOTIDE SEQUENCE [LARGE SCALE GENOMIC DNA]</scope>
    <source>
        <strain evidence="1 2">DSM 4134</strain>
    </source>
</reference>
<evidence type="ECO:0000313" key="1">
    <source>
        <dbReference type="EMBL" id="RED92852.1"/>
    </source>
</evidence>
<organism evidence="1 2">
    <name type="scientific">Marinoscillum furvescens DSM 4134</name>
    <dbReference type="NCBI Taxonomy" id="1122208"/>
    <lineage>
        <taxon>Bacteria</taxon>
        <taxon>Pseudomonadati</taxon>
        <taxon>Bacteroidota</taxon>
        <taxon>Cytophagia</taxon>
        <taxon>Cytophagales</taxon>
        <taxon>Reichenbachiellaceae</taxon>
        <taxon>Marinoscillum</taxon>
    </lineage>
</organism>
<dbReference type="Proteomes" id="UP000256779">
    <property type="component" value="Unassembled WGS sequence"/>
</dbReference>
<sequence>MNLPSSGITWKHYRNVTPTFDLTPVEKPDLSPFLIHMTGKNSLVNILKGENIPEGFELKDNNGFLKAIKPSFDGREANYNSEVVCFTESPIFALDFFRYRSFRRWSENQQYGIGFLKRDLIAHRNVRPVIYLDSQTNRELLQFCNNIISDRFTVTDKDGVVKDKKDLFNRIKPLLFPLLENTSFQGFMWEREWRCPDEGGMTFPHKTVRIICCPSRERDEIMEVLGAHAADVEIVESWREYDDVTNYLKRRQGETKSEVLNKISEIKDFAVLNDLKTQNERTLNTLEGYYDVFKETVNSLEGNNITGMIEEMKAKSKEIDSQIKTVLEERKKKEK</sequence>
<comment type="caution">
    <text evidence="1">The sequence shown here is derived from an EMBL/GenBank/DDBJ whole genome shotgun (WGS) entry which is preliminary data.</text>
</comment>
<proteinExistence type="predicted"/>
<dbReference type="RefSeq" id="WP_115870142.1">
    <property type="nucleotide sequence ID" value="NZ_QREG01000028.1"/>
</dbReference>
<name>A0A3D9KXU7_MARFU</name>
<protein>
    <submittedName>
        <fullName evidence="1">Uncharacterized protein</fullName>
    </submittedName>
</protein>
<keyword evidence="2" id="KW-1185">Reference proteome</keyword>
<dbReference type="EMBL" id="QREG01000028">
    <property type="protein sequence ID" value="RED92852.1"/>
    <property type="molecule type" value="Genomic_DNA"/>
</dbReference>